<evidence type="ECO:0000256" key="7">
    <source>
        <dbReference type="ARBA" id="ARBA00022884"/>
    </source>
</evidence>
<dbReference type="CDD" id="cd02440">
    <property type="entry name" value="AdoMet_MTases"/>
    <property type="match status" value="1"/>
</dbReference>
<protein>
    <submittedName>
        <fullName evidence="10">Class I SAM-dependent rRNA methyltransferase</fullName>
    </submittedName>
</protein>
<dbReference type="PANTHER" id="PTHR42873">
    <property type="entry name" value="RIBOSOMAL RNA LARGE SUBUNIT METHYLTRANSFERASE"/>
    <property type="match status" value="1"/>
</dbReference>
<evidence type="ECO:0000256" key="6">
    <source>
        <dbReference type="ARBA" id="ARBA00022691"/>
    </source>
</evidence>
<dbReference type="Proteomes" id="UP000595917">
    <property type="component" value="Chromosome"/>
</dbReference>
<proteinExistence type="inferred from homology"/>
<dbReference type="EMBL" id="CP067089">
    <property type="protein sequence ID" value="QQO10504.1"/>
    <property type="molecule type" value="Genomic_DNA"/>
</dbReference>
<keyword evidence="6" id="KW-0949">S-adenosyl-L-methionine</keyword>
<dbReference type="RefSeq" id="WP_215627808.1">
    <property type="nucleotide sequence ID" value="NZ_CP067089.2"/>
</dbReference>
<sequence>MKRIILKAGEEVRIKRGHPWVYDNEVASVLGPRGPASLEPGETADVESSRKEYLGRAFVNPNSKIIARIYSPSKEGADTGFFKRRIRQALERRLPFCDLNRESARIVFGEADMLPGLIVDRFVGWPLEKIESDIPGRPFSYADAESRLGPPLSWLSVQFLSYGMDLRRDDVLRALHEVLESYDPAGPAPADPSGPAAVLGIPSGIMERSDAKVRELEGLGLRSQLSEGEFPGSGIVIFENGYPFIADLRDGQKTGHYLDQKENRLRAAHFARGRRVLDACSNTGGFSIHLGRAGASEVTALDSSAHALEILEKNAALNGISDRINTVCGDLFDTLHSWERRKEKFDLIVLDPPAFAKSRSALEGAVRGYKEINLRALRLLSPGGVLVTCSCSHAMGEGRFKAMVADAACDADRRIVQMDFRCQSPDHPVLVGYDESLYLKCGYYRILL</sequence>
<keyword evidence="7" id="KW-0694">RNA-binding</keyword>
<dbReference type="Pfam" id="PF10672">
    <property type="entry name" value="Methyltrans_SAM"/>
    <property type="match status" value="1"/>
</dbReference>
<evidence type="ECO:0000256" key="5">
    <source>
        <dbReference type="ARBA" id="ARBA00022679"/>
    </source>
</evidence>
<dbReference type="Gene3D" id="3.30.750.80">
    <property type="entry name" value="RNA methyltransferase domain (HRMD) like"/>
    <property type="match status" value="1"/>
</dbReference>
<keyword evidence="11" id="KW-1185">Reference proteome</keyword>
<comment type="subcellular location">
    <subcellularLocation>
        <location evidence="1">Cytoplasm</location>
    </subcellularLocation>
</comment>
<dbReference type="Gene3D" id="2.30.130.10">
    <property type="entry name" value="PUA domain"/>
    <property type="match status" value="1"/>
</dbReference>
<dbReference type="PROSITE" id="PS50890">
    <property type="entry name" value="PUA"/>
    <property type="match status" value="1"/>
</dbReference>
<dbReference type="KEGG" id="bhc:JFL75_06210"/>
<evidence type="ECO:0000259" key="9">
    <source>
        <dbReference type="SMART" id="SM00359"/>
    </source>
</evidence>
<dbReference type="SUPFAM" id="SSF53335">
    <property type="entry name" value="S-adenosyl-L-methionine-dependent methyltransferases"/>
    <property type="match status" value="1"/>
</dbReference>
<evidence type="ECO:0000256" key="4">
    <source>
        <dbReference type="ARBA" id="ARBA00022603"/>
    </source>
</evidence>
<dbReference type="PANTHER" id="PTHR42873:SF1">
    <property type="entry name" value="S-ADENOSYLMETHIONINE-DEPENDENT METHYLTRANSFERASE DOMAIN-CONTAINING PROTEIN"/>
    <property type="match status" value="1"/>
</dbReference>
<feature type="domain" description="PUA" evidence="9">
    <location>
        <begin position="2"/>
        <end position="91"/>
    </location>
</feature>
<dbReference type="InterPro" id="IPR041532">
    <property type="entry name" value="RlmI-like_PUA"/>
</dbReference>
<dbReference type="InterPro" id="IPR015947">
    <property type="entry name" value="PUA-like_sf"/>
</dbReference>
<dbReference type="Pfam" id="PF17785">
    <property type="entry name" value="PUA_3"/>
    <property type="match status" value="1"/>
</dbReference>
<dbReference type="GO" id="GO:0003723">
    <property type="term" value="F:RNA binding"/>
    <property type="evidence" value="ECO:0007669"/>
    <property type="project" value="UniProtKB-KW"/>
</dbReference>
<dbReference type="SMART" id="SM00359">
    <property type="entry name" value="PUA"/>
    <property type="match status" value="1"/>
</dbReference>
<dbReference type="InterPro" id="IPR002478">
    <property type="entry name" value="PUA"/>
</dbReference>
<organism evidence="10 11">
    <name type="scientific">Breznakiella homolactica</name>
    <dbReference type="NCBI Taxonomy" id="2798577"/>
    <lineage>
        <taxon>Bacteria</taxon>
        <taxon>Pseudomonadati</taxon>
        <taxon>Spirochaetota</taxon>
        <taxon>Spirochaetia</taxon>
        <taxon>Spirochaetales</taxon>
        <taxon>Breznakiellaceae</taxon>
        <taxon>Breznakiella</taxon>
    </lineage>
</organism>
<dbReference type="SUPFAM" id="SSF88697">
    <property type="entry name" value="PUA domain-like"/>
    <property type="match status" value="1"/>
</dbReference>
<dbReference type="InterPro" id="IPR036974">
    <property type="entry name" value="PUA_sf"/>
</dbReference>
<evidence type="ECO:0000256" key="8">
    <source>
        <dbReference type="ARBA" id="ARBA00038091"/>
    </source>
</evidence>
<dbReference type="CDD" id="cd21153">
    <property type="entry name" value="PUA_RlmI"/>
    <property type="match status" value="1"/>
</dbReference>
<reference evidence="10" key="1">
    <citation type="submission" date="2021-01" db="EMBL/GenBank/DDBJ databases">
        <title>Description of Breznakiella homolactica.</title>
        <authorList>
            <person name="Song Y."/>
            <person name="Brune A."/>
        </authorList>
    </citation>
    <scope>NUCLEOTIDE SEQUENCE</scope>
    <source>
        <strain evidence="10">RmG30</strain>
    </source>
</reference>
<gene>
    <name evidence="10" type="ORF">JFL75_06210</name>
</gene>
<dbReference type="InterPro" id="IPR029063">
    <property type="entry name" value="SAM-dependent_MTases_sf"/>
</dbReference>
<dbReference type="GO" id="GO:0005737">
    <property type="term" value="C:cytoplasm"/>
    <property type="evidence" value="ECO:0007669"/>
    <property type="project" value="UniProtKB-SubCell"/>
</dbReference>
<dbReference type="GO" id="GO:0032259">
    <property type="term" value="P:methylation"/>
    <property type="evidence" value="ECO:0007669"/>
    <property type="project" value="UniProtKB-KW"/>
</dbReference>
<dbReference type="GO" id="GO:0008168">
    <property type="term" value="F:methyltransferase activity"/>
    <property type="evidence" value="ECO:0007669"/>
    <property type="project" value="UniProtKB-KW"/>
</dbReference>
<dbReference type="Gene3D" id="3.40.50.150">
    <property type="entry name" value="Vaccinia Virus protein VP39"/>
    <property type="match status" value="1"/>
</dbReference>
<dbReference type="AlphaFoldDB" id="A0A7T8BAC0"/>
<keyword evidence="5" id="KW-0808">Transferase</keyword>
<dbReference type="GO" id="GO:0006364">
    <property type="term" value="P:rRNA processing"/>
    <property type="evidence" value="ECO:0007669"/>
    <property type="project" value="UniProtKB-KW"/>
</dbReference>
<keyword evidence="4 10" id="KW-0489">Methyltransferase</keyword>
<evidence type="ECO:0000313" key="11">
    <source>
        <dbReference type="Proteomes" id="UP000595917"/>
    </source>
</evidence>
<keyword evidence="3" id="KW-0698">rRNA processing</keyword>
<evidence type="ECO:0000256" key="3">
    <source>
        <dbReference type="ARBA" id="ARBA00022552"/>
    </source>
</evidence>
<dbReference type="CDD" id="cd11572">
    <property type="entry name" value="RlmI_M_like"/>
    <property type="match status" value="1"/>
</dbReference>
<evidence type="ECO:0000313" key="10">
    <source>
        <dbReference type="EMBL" id="QQO10504.1"/>
    </source>
</evidence>
<name>A0A7T8BAC0_9SPIR</name>
<dbReference type="InterPro" id="IPR019614">
    <property type="entry name" value="SAM-dep_methyl-trfase"/>
</dbReference>
<evidence type="ECO:0000256" key="1">
    <source>
        <dbReference type="ARBA" id="ARBA00004496"/>
    </source>
</evidence>
<comment type="similarity">
    <text evidence="8">Belongs to the methyltransferase superfamily. RlmI family.</text>
</comment>
<accession>A0A7T8BAC0</accession>
<evidence type="ECO:0000256" key="2">
    <source>
        <dbReference type="ARBA" id="ARBA00022490"/>
    </source>
</evidence>
<keyword evidence="2" id="KW-0963">Cytoplasm</keyword>